<dbReference type="RefSeq" id="WP_083953918.1">
    <property type="nucleotide sequence ID" value="NZ_JAGIKZ010000008.1"/>
</dbReference>
<gene>
    <name evidence="1" type="ORF">J2Z40_001895</name>
</gene>
<proteinExistence type="predicted"/>
<protein>
    <recommendedName>
        <fullName evidence="3">YppG-like protein</fullName>
    </recommendedName>
</protein>
<organism evidence="1 2">
    <name type="scientific">Cytobacillus eiseniae</name>
    <dbReference type="NCBI Taxonomy" id="762947"/>
    <lineage>
        <taxon>Bacteria</taxon>
        <taxon>Bacillati</taxon>
        <taxon>Bacillota</taxon>
        <taxon>Bacilli</taxon>
        <taxon>Bacillales</taxon>
        <taxon>Bacillaceae</taxon>
        <taxon>Cytobacillus</taxon>
    </lineage>
</organism>
<accession>A0ABS4REI8</accession>
<evidence type="ECO:0000313" key="1">
    <source>
        <dbReference type="EMBL" id="MBP2241333.1"/>
    </source>
</evidence>
<comment type="caution">
    <text evidence="1">The sequence shown here is derived from an EMBL/GenBank/DDBJ whole genome shotgun (WGS) entry which is preliminary data.</text>
</comment>
<dbReference type="Proteomes" id="UP001519293">
    <property type="component" value="Unassembled WGS sequence"/>
</dbReference>
<name>A0ABS4REI8_9BACI</name>
<evidence type="ECO:0000313" key="2">
    <source>
        <dbReference type="Proteomes" id="UP001519293"/>
    </source>
</evidence>
<keyword evidence="2" id="KW-1185">Reference proteome</keyword>
<dbReference type="Pfam" id="PF14179">
    <property type="entry name" value="YppG"/>
    <property type="match status" value="1"/>
</dbReference>
<sequence length="177" mass="20329">MFGRRGHRPHFEQYAAYNGMNHQNHSRQHAQSHYPNIPGNWGAPYMPQYPAHYPEQQMMNPNFHSANMYQNYQTYPYGQQKQQSYAHSIFQNPLEPETNSYYGHSKQPNTVNPYMNPYPKQSFIPKQPSGVQSVMNSFKTQDGTLDFNKMVDTAGSMMNAVNQVSSIVKGIGGFIKV</sequence>
<dbReference type="EMBL" id="JAGIKZ010000008">
    <property type="protein sequence ID" value="MBP2241333.1"/>
    <property type="molecule type" value="Genomic_DNA"/>
</dbReference>
<dbReference type="InterPro" id="IPR025555">
    <property type="entry name" value="YppG"/>
</dbReference>
<reference evidence="1 2" key="1">
    <citation type="submission" date="2021-03" db="EMBL/GenBank/DDBJ databases">
        <title>Genomic Encyclopedia of Type Strains, Phase IV (KMG-IV): sequencing the most valuable type-strain genomes for metagenomic binning, comparative biology and taxonomic classification.</title>
        <authorList>
            <person name="Goeker M."/>
        </authorList>
    </citation>
    <scope>NUCLEOTIDE SEQUENCE [LARGE SCALE GENOMIC DNA]</scope>
    <source>
        <strain evidence="1 2">DSM 26675</strain>
    </source>
</reference>
<evidence type="ECO:0008006" key="3">
    <source>
        <dbReference type="Google" id="ProtNLM"/>
    </source>
</evidence>